<dbReference type="PANTHER" id="PTHR47791">
    <property type="entry name" value="MEIOTICALLY UP-REGULATED GENE 191 PROTEIN"/>
    <property type="match status" value="1"/>
</dbReference>
<name>A0ABQ1ULP5_9FLAO</name>
<evidence type="ECO:0000313" key="2">
    <source>
        <dbReference type="EMBL" id="GGF22118.1"/>
    </source>
</evidence>
<dbReference type="Proteomes" id="UP000655016">
    <property type="component" value="Unassembled WGS sequence"/>
</dbReference>
<dbReference type="PANTHER" id="PTHR47791:SF4">
    <property type="entry name" value="(PUTATIVE SECRETED PROTEIN)-RELATED"/>
    <property type="match status" value="1"/>
</dbReference>
<feature type="signal peptide" evidence="1">
    <location>
        <begin position="1"/>
        <end position="23"/>
    </location>
</feature>
<dbReference type="InterPro" id="IPR008928">
    <property type="entry name" value="6-hairpin_glycosidase_sf"/>
</dbReference>
<dbReference type="Gene3D" id="1.50.10.20">
    <property type="match status" value="1"/>
</dbReference>
<reference evidence="3" key="1">
    <citation type="journal article" date="2019" name="Int. J. Syst. Evol. Microbiol.">
        <title>The Global Catalogue of Microorganisms (GCM) 10K type strain sequencing project: providing services to taxonomists for standard genome sequencing and annotation.</title>
        <authorList>
            <consortium name="The Broad Institute Genomics Platform"/>
            <consortium name="The Broad Institute Genome Sequencing Center for Infectious Disease"/>
            <person name="Wu L."/>
            <person name="Ma J."/>
        </authorList>
    </citation>
    <scope>NUCLEOTIDE SEQUENCE [LARGE SCALE GENOMIC DNA]</scope>
    <source>
        <strain evidence="3">CGMCC 1.16060</strain>
    </source>
</reference>
<keyword evidence="1" id="KW-0732">Signal</keyword>
<evidence type="ECO:0000256" key="1">
    <source>
        <dbReference type="SAM" id="SignalP"/>
    </source>
</evidence>
<dbReference type="EMBL" id="BMKP01000008">
    <property type="protein sequence ID" value="GGF22118.1"/>
    <property type="molecule type" value="Genomic_DNA"/>
</dbReference>
<dbReference type="Pfam" id="PF03663">
    <property type="entry name" value="Glyco_hydro_76"/>
    <property type="match status" value="1"/>
</dbReference>
<gene>
    <name evidence="2" type="ORF">GCM10011518_34110</name>
</gene>
<dbReference type="RefSeq" id="WP_163395649.1">
    <property type="nucleotide sequence ID" value="NZ_BMKP01000008.1"/>
</dbReference>
<feature type="chain" id="PRO_5047246092" evidence="1">
    <location>
        <begin position="24"/>
        <end position="380"/>
    </location>
</feature>
<organism evidence="2 3">
    <name type="scientific">Flavobacterium limi</name>
    <dbReference type="NCBI Taxonomy" id="2045105"/>
    <lineage>
        <taxon>Bacteria</taxon>
        <taxon>Pseudomonadati</taxon>
        <taxon>Bacteroidota</taxon>
        <taxon>Flavobacteriia</taxon>
        <taxon>Flavobacteriales</taxon>
        <taxon>Flavobacteriaceae</taxon>
        <taxon>Flavobacterium</taxon>
    </lineage>
</organism>
<sequence>MNKRKKSLILIVTVILFSGFAVAQKKGSSKKNIYKSEMEQLHTAVESNFHDRVSGYYFVDLDPAKRETKFGHKREYSWLWALCAMFEATNEIEKINKNANLTDGILKSMQPYYDPAPSKPGYGEYIVKLSQGQRYYDDNQWIGITALDIYERTAKKSYFDLGKSMYDFMMTASDNALGGGLYWRENDFETKNTCSNGPGIIVALKMYKATKEKVYLDNALKIYNWTNENLQTPTGLFYDNIKVKDKSISKTIYSYNSGTMLQSNVYLYEITGDKKYLERAIKIADSSLDYFYAGDKFRDGYWFNAVLLRGYQHLLKYNKDLKYISGFKKCLDNVLKEDKNKKGLFEAKDGVYNLVEHGGMLEILARFAHLEGHYNLSRQK</sequence>
<dbReference type="InterPro" id="IPR053169">
    <property type="entry name" value="MUG_Protein"/>
</dbReference>
<proteinExistence type="predicted"/>
<keyword evidence="3" id="KW-1185">Reference proteome</keyword>
<comment type="caution">
    <text evidence="2">The sequence shown here is derived from an EMBL/GenBank/DDBJ whole genome shotgun (WGS) entry which is preliminary data.</text>
</comment>
<dbReference type="SUPFAM" id="SSF48208">
    <property type="entry name" value="Six-hairpin glycosidases"/>
    <property type="match status" value="1"/>
</dbReference>
<dbReference type="InterPro" id="IPR005198">
    <property type="entry name" value="Glyco_hydro_76"/>
</dbReference>
<accession>A0ABQ1ULP5</accession>
<evidence type="ECO:0000313" key="3">
    <source>
        <dbReference type="Proteomes" id="UP000655016"/>
    </source>
</evidence>
<protein>
    <submittedName>
        <fullName evidence="2">Alpha-1,6-mannanase</fullName>
    </submittedName>
</protein>